<keyword evidence="1" id="KW-0472">Membrane</keyword>
<gene>
    <name evidence="2" type="ORF">ACFFLM_09235</name>
</gene>
<keyword evidence="1" id="KW-1133">Transmembrane helix</keyword>
<protein>
    <recommendedName>
        <fullName evidence="4">Bacterial Pleckstrin homology domain-containing protein</fullName>
    </recommendedName>
</protein>
<dbReference type="Proteomes" id="UP001589733">
    <property type="component" value="Unassembled WGS sequence"/>
</dbReference>
<dbReference type="EMBL" id="JBHLYR010000031">
    <property type="protein sequence ID" value="MFB9992141.1"/>
    <property type="molecule type" value="Genomic_DNA"/>
</dbReference>
<evidence type="ECO:0000313" key="2">
    <source>
        <dbReference type="EMBL" id="MFB9992141.1"/>
    </source>
</evidence>
<keyword evidence="3" id="KW-1185">Reference proteome</keyword>
<feature type="transmembrane region" description="Helical" evidence="1">
    <location>
        <begin position="43"/>
        <end position="59"/>
    </location>
</feature>
<comment type="caution">
    <text evidence="2">The sequence shown here is derived from an EMBL/GenBank/DDBJ whole genome shotgun (WGS) entry which is preliminary data.</text>
</comment>
<proteinExistence type="predicted"/>
<keyword evidence="1" id="KW-0812">Transmembrane</keyword>
<evidence type="ECO:0008006" key="4">
    <source>
        <dbReference type="Google" id="ProtNLM"/>
    </source>
</evidence>
<feature type="transmembrane region" description="Helical" evidence="1">
    <location>
        <begin position="12"/>
        <end position="31"/>
    </location>
</feature>
<sequence>MTFALAHPAVSGPVQVFLWGIPLLLVVLAFVPDLPESPSVPDWEVLLVAAALTALFLFAPRRLRYRLTPDGLEIRHLLGTTVLSGVGMRARSTAGRLGIRTFGAGLPGYLSGAFSFVSDEVKSVTAAASAGSGGILVGLPSNGAASPQPLRWYFLTPADPDRMLQELAVRGVVVSP</sequence>
<name>A0ABV6AZR3_9DEIO</name>
<evidence type="ECO:0000313" key="3">
    <source>
        <dbReference type="Proteomes" id="UP001589733"/>
    </source>
</evidence>
<evidence type="ECO:0000256" key="1">
    <source>
        <dbReference type="SAM" id="Phobius"/>
    </source>
</evidence>
<dbReference type="RefSeq" id="WP_380008469.1">
    <property type="nucleotide sequence ID" value="NZ_JBHLYR010000031.1"/>
</dbReference>
<accession>A0ABV6AZR3</accession>
<reference evidence="2 3" key="1">
    <citation type="submission" date="2024-09" db="EMBL/GenBank/DDBJ databases">
        <authorList>
            <person name="Sun Q."/>
            <person name="Mori K."/>
        </authorList>
    </citation>
    <scope>NUCLEOTIDE SEQUENCE [LARGE SCALE GENOMIC DNA]</scope>
    <source>
        <strain evidence="2 3">JCM 13503</strain>
    </source>
</reference>
<organism evidence="2 3">
    <name type="scientific">Deinococcus oregonensis</name>
    <dbReference type="NCBI Taxonomy" id="1805970"/>
    <lineage>
        <taxon>Bacteria</taxon>
        <taxon>Thermotogati</taxon>
        <taxon>Deinococcota</taxon>
        <taxon>Deinococci</taxon>
        <taxon>Deinococcales</taxon>
        <taxon>Deinococcaceae</taxon>
        <taxon>Deinococcus</taxon>
    </lineage>
</organism>